<organism evidence="1">
    <name type="scientific">Brassica napus</name>
    <name type="common">Rape</name>
    <dbReference type="NCBI Taxonomy" id="3708"/>
    <lineage>
        <taxon>Eukaryota</taxon>
        <taxon>Viridiplantae</taxon>
        <taxon>Streptophyta</taxon>
        <taxon>Embryophyta</taxon>
        <taxon>Tracheophyta</taxon>
        <taxon>Spermatophyta</taxon>
        <taxon>Magnoliopsida</taxon>
        <taxon>eudicotyledons</taxon>
        <taxon>Gunneridae</taxon>
        <taxon>Pentapetalae</taxon>
        <taxon>rosids</taxon>
        <taxon>malvids</taxon>
        <taxon>Brassicales</taxon>
        <taxon>Brassicaceae</taxon>
        <taxon>Brassiceae</taxon>
        <taxon>Brassica</taxon>
    </lineage>
</organism>
<proteinExistence type="predicted"/>
<reference evidence="1" key="1">
    <citation type="submission" date="2021-01" db="EMBL/GenBank/DDBJ databases">
        <authorList>
            <consortium name="Genoscope - CEA"/>
            <person name="William W."/>
        </authorList>
    </citation>
    <scope>NUCLEOTIDE SEQUENCE</scope>
</reference>
<dbReference type="EMBL" id="HG994365">
    <property type="protein sequence ID" value="CAF2072973.1"/>
    <property type="molecule type" value="Genomic_DNA"/>
</dbReference>
<accession>A0A816RIM0</accession>
<name>A0A816RIM0_BRANA</name>
<sequence length="65" mass="7408">MSLVAPIQRRKGRHHGSQYIADLWLRGEWLRSIKKGLSCVALLVLIDLNATQCMHQCTTLTKEAF</sequence>
<gene>
    <name evidence="1" type="ORF">DARMORV10_C01P26580.1</name>
</gene>
<dbReference type="Proteomes" id="UP001295469">
    <property type="component" value="Chromosome C01"/>
</dbReference>
<protein>
    <submittedName>
        <fullName evidence="1">(rape) hypothetical protein</fullName>
    </submittedName>
</protein>
<dbReference type="AlphaFoldDB" id="A0A816RIM0"/>
<evidence type="ECO:0000313" key="1">
    <source>
        <dbReference type="EMBL" id="CAF2072973.1"/>
    </source>
</evidence>